<reference evidence="2 3" key="1">
    <citation type="submission" date="2019-03" db="EMBL/GenBank/DDBJ databases">
        <title>First draft genome of Liparis tanakae, snailfish: a comprehensive survey of snailfish specific genes.</title>
        <authorList>
            <person name="Kim W."/>
            <person name="Song I."/>
            <person name="Jeong J.-H."/>
            <person name="Kim D."/>
            <person name="Kim S."/>
            <person name="Ryu S."/>
            <person name="Song J.Y."/>
            <person name="Lee S.K."/>
        </authorList>
    </citation>
    <scope>NUCLEOTIDE SEQUENCE [LARGE SCALE GENOMIC DNA]</scope>
    <source>
        <tissue evidence="2">Muscle</tissue>
    </source>
</reference>
<sequence length="141" mass="15809">MRIEKLITLHRVTPIDLVLTAISQRNADGRRRRRRRSDREEEKRPRGGGATARRRRSDREEEEEERPRRGGGATARRRKSDREDPGGGGATARIQEEEDRWTPSEENPLAVRRGGTTGEASSAAPVGFEASSSAERPGLRL</sequence>
<accession>A0A4Z2FEV4</accession>
<gene>
    <name evidence="2" type="ORF">EYF80_050358</name>
</gene>
<comment type="caution">
    <text evidence="2">The sequence shown here is derived from an EMBL/GenBank/DDBJ whole genome shotgun (WGS) entry which is preliminary data.</text>
</comment>
<organism evidence="2 3">
    <name type="scientific">Liparis tanakae</name>
    <name type="common">Tanaka's snailfish</name>
    <dbReference type="NCBI Taxonomy" id="230148"/>
    <lineage>
        <taxon>Eukaryota</taxon>
        <taxon>Metazoa</taxon>
        <taxon>Chordata</taxon>
        <taxon>Craniata</taxon>
        <taxon>Vertebrata</taxon>
        <taxon>Euteleostomi</taxon>
        <taxon>Actinopterygii</taxon>
        <taxon>Neopterygii</taxon>
        <taxon>Teleostei</taxon>
        <taxon>Neoteleostei</taxon>
        <taxon>Acanthomorphata</taxon>
        <taxon>Eupercaria</taxon>
        <taxon>Perciformes</taxon>
        <taxon>Cottioidei</taxon>
        <taxon>Cottales</taxon>
        <taxon>Liparidae</taxon>
        <taxon>Liparis</taxon>
    </lineage>
</organism>
<dbReference type="EMBL" id="SRLO01001276">
    <property type="protein sequence ID" value="TNN39471.1"/>
    <property type="molecule type" value="Genomic_DNA"/>
</dbReference>
<dbReference type="Proteomes" id="UP000314294">
    <property type="component" value="Unassembled WGS sequence"/>
</dbReference>
<protein>
    <submittedName>
        <fullName evidence="2">Uncharacterized protein</fullName>
    </submittedName>
</protein>
<evidence type="ECO:0000313" key="2">
    <source>
        <dbReference type="EMBL" id="TNN39471.1"/>
    </source>
</evidence>
<keyword evidence="3" id="KW-1185">Reference proteome</keyword>
<dbReference type="AlphaFoldDB" id="A0A4Z2FEV4"/>
<proteinExistence type="predicted"/>
<evidence type="ECO:0000313" key="3">
    <source>
        <dbReference type="Proteomes" id="UP000314294"/>
    </source>
</evidence>
<evidence type="ECO:0000256" key="1">
    <source>
        <dbReference type="SAM" id="MobiDB-lite"/>
    </source>
</evidence>
<feature type="region of interest" description="Disordered" evidence="1">
    <location>
        <begin position="23"/>
        <end position="141"/>
    </location>
</feature>
<name>A0A4Z2FEV4_9TELE</name>